<protein>
    <submittedName>
        <fullName evidence="2">Uncharacterized protein</fullName>
    </submittedName>
</protein>
<feature type="transmembrane region" description="Helical" evidence="1">
    <location>
        <begin position="54"/>
        <end position="74"/>
    </location>
</feature>
<gene>
    <name evidence="2" type="ORF">D3867_36195</name>
</gene>
<keyword evidence="1" id="KW-0812">Transmembrane</keyword>
<geneLocation type="plasmid" evidence="2 3">
    <name>p6</name>
</geneLocation>
<proteinExistence type="predicted"/>
<keyword evidence="1" id="KW-1133">Transmembrane helix</keyword>
<evidence type="ECO:0000313" key="3">
    <source>
        <dbReference type="Proteomes" id="UP000298596"/>
    </source>
</evidence>
<dbReference type="EMBL" id="CP032336">
    <property type="protein sequence ID" value="QCO07324.1"/>
    <property type="molecule type" value="Genomic_DNA"/>
</dbReference>
<organism evidence="2 3">
    <name type="scientific">Azospirillum brasilense</name>
    <dbReference type="NCBI Taxonomy" id="192"/>
    <lineage>
        <taxon>Bacteria</taxon>
        <taxon>Pseudomonadati</taxon>
        <taxon>Pseudomonadota</taxon>
        <taxon>Alphaproteobacteria</taxon>
        <taxon>Rhodospirillales</taxon>
        <taxon>Azospirillaceae</taxon>
        <taxon>Azospirillum</taxon>
    </lineage>
</organism>
<keyword evidence="1" id="KW-0472">Membrane</keyword>
<sequence length="76" mass="8064">MTMGFITSKILAAHNLKTDFKYLEPCQECLEGGRHVTRACGVGRYSSRGSAGPILPLLAGLLALWLAFLLTLAAGA</sequence>
<evidence type="ECO:0000256" key="1">
    <source>
        <dbReference type="SAM" id="Phobius"/>
    </source>
</evidence>
<reference evidence="2 3" key="1">
    <citation type="submission" date="2018-09" db="EMBL/GenBank/DDBJ databases">
        <title>Whole genome based analysis of evolution and adaptive divergence in Indian and Brazilian strains of Azospirillum brasilense.</title>
        <authorList>
            <person name="Singh C."/>
            <person name="Tripathi A.K."/>
        </authorList>
    </citation>
    <scope>NUCLEOTIDE SEQUENCE [LARGE SCALE GENOMIC DNA]</scope>
    <source>
        <strain evidence="2 3">MTCC4036</strain>
        <plasmid evidence="2 3">p6</plasmid>
    </source>
</reference>
<evidence type="ECO:0000313" key="2">
    <source>
        <dbReference type="EMBL" id="QCO07324.1"/>
    </source>
</evidence>
<dbReference type="AlphaFoldDB" id="A0A4D8QC42"/>
<name>A0A4D8QC42_AZOBR</name>
<keyword evidence="2" id="KW-0614">Plasmid</keyword>
<dbReference type="Proteomes" id="UP000298596">
    <property type="component" value="Plasmid p6"/>
</dbReference>
<accession>A0A4D8QC42</accession>